<proteinExistence type="predicted"/>
<keyword evidence="2" id="KW-1185">Reference proteome</keyword>
<reference evidence="1" key="1">
    <citation type="submission" date="2023-10" db="EMBL/GenBank/DDBJ databases">
        <authorList>
            <person name="Chen Y."/>
            <person name="Shah S."/>
            <person name="Dougan E. K."/>
            <person name="Thang M."/>
            <person name="Chan C."/>
        </authorList>
    </citation>
    <scope>NUCLEOTIDE SEQUENCE [LARGE SCALE GENOMIC DNA]</scope>
</reference>
<accession>A0ABN9W694</accession>
<protein>
    <submittedName>
        <fullName evidence="1">Uncharacterized protein</fullName>
    </submittedName>
</protein>
<dbReference type="EMBL" id="CAUYUJ010018038">
    <property type="protein sequence ID" value="CAK0880093.1"/>
    <property type="molecule type" value="Genomic_DNA"/>
</dbReference>
<dbReference type="Proteomes" id="UP001189429">
    <property type="component" value="Unassembled WGS sequence"/>
</dbReference>
<sequence>PRRLSAGPRQAAPRPCSVARAIEIHDVCCSLVTGMARWVQSLVLAGTVVASSGVGELPRQLRGPASLRRTCTQGEAVRCPGSDATCAGDQCCPPVASSGNLTFPCPSLEQGSFQGCESGAKVHDCEDPSRSQPLATGACRQGEQVLCPGSGAACAGDACCPPDAASGNRTFPCPSAHSRFGGCESSAKLFYTCAEQAEQGPS</sequence>
<evidence type="ECO:0000313" key="1">
    <source>
        <dbReference type="EMBL" id="CAK0880093.1"/>
    </source>
</evidence>
<organism evidence="1 2">
    <name type="scientific">Prorocentrum cordatum</name>
    <dbReference type="NCBI Taxonomy" id="2364126"/>
    <lineage>
        <taxon>Eukaryota</taxon>
        <taxon>Sar</taxon>
        <taxon>Alveolata</taxon>
        <taxon>Dinophyceae</taxon>
        <taxon>Prorocentrales</taxon>
        <taxon>Prorocentraceae</taxon>
        <taxon>Prorocentrum</taxon>
    </lineage>
</organism>
<comment type="caution">
    <text evidence="1">The sequence shown here is derived from an EMBL/GenBank/DDBJ whole genome shotgun (WGS) entry which is preliminary data.</text>
</comment>
<name>A0ABN9W694_9DINO</name>
<gene>
    <name evidence="1" type="ORF">PCOR1329_LOCUS63334</name>
</gene>
<evidence type="ECO:0000313" key="2">
    <source>
        <dbReference type="Proteomes" id="UP001189429"/>
    </source>
</evidence>
<feature type="non-terminal residue" evidence="1">
    <location>
        <position position="1"/>
    </location>
</feature>